<gene>
    <name evidence="1" type="ORF">HNQ73_003257</name>
</gene>
<sequence length="41" mass="4234">YDIAGKGIANIGATRAAFELAAKIARKRLKEANDGAMKAAS</sequence>
<reference evidence="1 2" key="1">
    <citation type="submission" date="2020-08" db="EMBL/GenBank/DDBJ databases">
        <title>Genomic Encyclopedia of Type Strains, Phase IV (KMG-IV): sequencing the most valuable type-strain genomes for metagenomic binning, comparative biology and taxonomic classification.</title>
        <authorList>
            <person name="Goeker M."/>
        </authorList>
    </citation>
    <scope>NUCLEOTIDE SEQUENCE [LARGE SCALE GENOMIC DNA]</scope>
    <source>
        <strain evidence="1 2">DSM 101465</strain>
    </source>
</reference>
<organism evidence="1 2">
    <name type="scientific">Chelatococcus composti</name>
    <dbReference type="NCBI Taxonomy" id="1743235"/>
    <lineage>
        <taxon>Bacteria</taxon>
        <taxon>Pseudomonadati</taxon>
        <taxon>Pseudomonadota</taxon>
        <taxon>Alphaproteobacteria</taxon>
        <taxon>Hyphomicrobiales</taxon>
        <taxon>Chelatococcaceae</taxon>
        <taxon>Chelatococcus</taxon>
    </lineage>
</organism>
<protein>
    <submittedName>
        <fullName evidence="1">4-hydroxy-L-threonine phosphate dehydrogenase PdxA</fullName>
    </submittedName>
</protein>
<feature type="non-terminal residue" evidence="1">
    <location>
        <position position="1"/>
    </location>
</feature>
<proteinExistence type="predicted"/>
<dbReference type="Proteomes" id="UP000588017">
    <property type="component" value="Unassembled WGS sequence"/>
</dbReference>
<keyword evidence="2" id="KW-1185">Reference proteome</keyword>
<comment type="caution">
    <text evidence="1">The sequence shown here is derived from an EMBL/GenBank/DDBJ whole genome shotgun (WGS) entry which is preliminary data.</text>
</comment>
<evidence type="ECO:0000313" key="1">
    <source>
        <dbReference type="EMBL" id="MBB6169607.1"/>
    </source>
</evidence>
<dbReference type="EMBL" id="JACHEH010000008">
    <property type="protein sequence ID" value="MBB6169607.1"/>
    <property type="molecule type" value="Genomic_DNA"/>
</dbReference>
<evidence type="ECO:0000313" key="2">
    <source>
        <dbReference type="Proteomes" id="UP000588017"/>
    </source>
</evidence>
<dbReference type="AlphaFoldDB" id="A0A841KAT1"/>
<name>A0A841KAT1_9HYPH</name>
<accession>A0A841KAT1</accession>